<sequence>MTLTASAGSLTAFGFEAAIRGSTLCESYGHYRQSKRHEGVRVLVLDRGAKKR</sequence>
<protein>
    <submittedName>
        <fullName evidence="1">Uncharacterized protein</fullName>
    </submittedName>
</protein>
<dbReference type="EMBL" id="PDXA01000008">
    <property type="protein sequence ID" value="RYN55821.1"/>
    <property type="molecule type" value="Genomic_DNA"/>
</dbReference>
<gene>
    <name evidence="1" type="ORF">AA0114_g3369</name>
</gene>
<proteinExistence type="predicted"/>
<evidence type="ECO:0000313" key="1">
    <source>
        <dbReference type="EMBL" id="RYN55821.1"/>
    </source>
</evidence>
<reference evidence="2" key="1">
    <citation type="journal article" date="2019" name="bioRxiv">
        <title>Genomics, evolutionary history and diagnostics of the Alternaria alternata species group including apple and Asian pear pathotypes.</title>
        <authorList>
            <person name="Armitage A.D."/>
            <person name="Cockerton H.M."/>
            <person name="Sreenivasaprasad S."/>
            <person name="Woodhall J.W."/>
            <person name="Lane C.R."/>
            <person name="Harrison R.J."/>
            <person name="Clarkson J.P."/>
        </authorList>
    </citation>
    <scope>NUCLEOTIDE SEQUENCE [LARGE SCALE GENOMIC DNA]</scope>
    <source>
        <strain evidence="2">FERA 1082</strain>
    </source>
</reference>
<dbReference type="Proteomes" id="UP000292402">
    <property type="component" value="Unassembled WGS sequence"/>
</dbReference>
<accession>A0A4Q4MP74</accession>
<name>A0A4Q4MP74_9PLEO</name>
<organism evidence="1 2">
    <name type="scientific">Alternaria tenuissima</name>
    <dbReference type="NCBI Taxonomy" id="119927"/>
    <lineage>
        <taxon>Eukaryota</taxon>
        <taxon>Fungi</taxon>
        <taxon>Dikarya</taxon>
        <taxon>Ascomycota</taxon>
        <taxon>Pezizomycotina</taxon>
        <taxon>Dothideomycetes</taxon>
        <taxon>Pleosporomycetidae</taxon>
        <taxon>Pleosporales</taxon>
        <taxon>Pleosporineae</taxon>
        <taxon>Pleosporaceae</taxon>
        <taxon>Alternaria</taxon>
        <taxon>Alternaria sect. Alternaria</taxon>
        <taxon>Alternaria alternata complex</taxon>
    </lineage>
</organism>
<dbReference type="AlphaFoldDB" id="A0A4Q4MP74"/>
<comment type="caution">
    <text evidence="1">The sequence shown here is derived from an EMBL/GenBank/DDBJ whole genome shotgun (WGS) entry which is preliminary data.</text>
</comment>
<evidence type="ECO:0000313" key="2">
    <source>
        <dbReference type="Proteomes" id="UP000292402"/>
    </source>
</evidence>